<sequence>MKKMKKTSKNSTKKNLELLVLTLPAIIAYFIFNYIPMFGAIIAFKDYKAPKGILGSAWNGLENFKFFFTSQDAWRITRNTVGYALIFIVVNLVAGVFVALLLYEVRSRRALKFYQTSMMLPRFLSWVIVGYITYTLLSPTMGIFNQIIEMFGGQPVDWYSKVSAWPWILILTNTWKVIGLNSIMYYAALMGIDKAYFEAAEIDGANRFQQIIHISLPSIKPLMIVLTLLAFGNIFRGDFGLFYVIPRDVGVLYPATDIIDTYVYRGLRTGNLGITAAVGLFQSLVGFVMIVTMNGIVRKVEPDSALF</sequence>
<feature type="transmembrane region" description="Helical" evidence="7">
    <location>
        <begin position="164"/>
        <end position="187"/>
    </location>
</feature>
<dbReference type="PANTHER" id="PTHR43227:SF11">
    <property type="entry name" value="BLL4140 PROTEIN"/>
    <property type="match status" value="1"/>
</dbReference>
<feature type="transmembrane region" description="Helical" evidence="7">
    <location>
        <begin position="123"/>
        <end position="144"/>
    </location>
</feature>
<protein>
    <submittedName>
        <fullName evidence="9">Sugar ABC transporter permease</fullName>
    </submittedName>
</protein>
<evidence type="ECO:0000256" key="2">
    <source>
        <dbReference type="ARBA" id="ARBA00022448"/>
    </source>
</evidence>
<keyword evidence="10" id="KW-1185">Reference proteome</keyword>
<dbReference type="PANTHER" id="PTHR43227">
    <property type="entry name" value="BLL4140 PROTEIN"/>
    <property type="match status" value="1"/>
</dbReference>
<dbReference type="EMBL" id="CP058561">
    <property type="protein sequence ID" value="QUH28668.1"/>
    <property type="molecule type" value="Genomic_DNA"/>
</dbReference>
<comment type="similarity">
    <text evidence="7">Belongs to the binding-protein-dependent transport system permease family.</text>
</comment>
<keyword evidence="6 7" id="KW-0472">Membrane</keyword>
<evidence type="ECO:0000256" key="4">
    <source>
        <dbReference type="ARBA" id="ARBA00022692"/>
    </source>
</evidence>
<dbReference type="GO" id="GO:0055085">
    <property type="term" value="P:transmembrane transport"/>
    <property type="evidence" value="ECO:0007669"/>
    <property type="project" value="InterPro"/>
</dbReference>
<keyword evidence="2 7" id="KW-0813">Transport</keyword>
<feature type="transmembrane region" description="Helical" evidence="7">
    <location>
        <begin position="272"/>
        <end position="297"/>
    </location>
</feature>
<comment type="subcellular location">
    <subcellularLocation>
        <location evidence="1 7">Cell membrane</location>
        <topology evidence="1 7">Multi-pass membrane protein</topology>
    </subcellularLocation>
</comment>
<gene>
    <name evidence="9" type="ORF">HYG85_06965</name>
</gene>
<evidence type="ECO:0000256" key="7">
    <source>
        <dbReference type="RuleBase" id="RU363032"/>
    </source>
</evidence>
<evidence type="ECO:0000256" key="3">
    <source>
        <dbReference type="ARBA" id="ARBA00022475"/>
    </source>
</evidence>
<feature type="transmembrane region" description="Helical" evidence="7">
    <location>
        <begin position="81"/>
        <end position="103"/>
    </location>
</feature>
<organism evidence="9 10">
    <name type="scientific">Vallitalea guaymasensis</name>
    <dbReference type="NCBI Taxonomy" id="1185412"/>
    <lineage>
        <taxon>Bacteria</taxon>
        <taxon>Bacillati</taxon>
        <taxon>Bacillota</taxon>
        <taxon>Clostridia</taxon>
        <taxon>Lachnospirales</taxon>
        <taxon>Vallitaleaceae</taxon>
        <taxon>Vallitalea</taxon>
    </lineage>
</organism>
<dbReference type="Proteomes" id="UP000677305">
    <property type="component" value="Chromosome"/>
</dbReference>
<dbReference type="InterPro" id="IPR035906">
    <property type="entry name" value="MetI-like_sf"/>
</dbReference>
<evidence type="ECO:0000259" key="8">
    <source>
        <dbReference type="PROSITE" id="PS50928"/>
    </source>
</evidence>
<reference evidence="9 10" key="1">
    <citation type="submission" date="2020-07" db="EMBL/GenBank/DDBJ databases">
        <title>Vallitalea guaymasensis genome.</title>
        <authorList>
            <person name="Postec A."/>
        </authorList>
    </citation>
    <scope>NUCLEOTIDE SEQUENCE [LARGE SCALE GENOMIC DNA]</scope>
    <source>
        <strain evidence="9 10">Ra1766G1</strain>
    </source>
</reference>
<keyword evidence="3" id="KW-1003">Cell membrane</keyword>
<feature type="transmembrane region" description="Helical" evidence="7">
    <location>
        <begin position="222"/>
        <end position="245"/>
    </location>
</feature>
<dbReference type="GO" id="GO:0005886">
    <property type="term" value="C:plasma membrane"/>
    <property type="evidence" value="ECO:0007669"/>
    <property type="project" value="UniProtKB-SubCell"/>
</dbReference>
<dbReference type="AlphaFoldDB" id="A0A8J8M988"/>
<dbReference type="CDD" id="cd06261">
    <property type="entry name" value="TM_PBP2"/>
    <property type="match status" value="1"/>
</dbReference>
<evidence type="ECO:0000256" key="5">
    <source>
        <dbReference type="ARBA" id="ARBA00022989"/>
    </source>
</evidence>
<evidence type="ECO:0000313" key="9">
    <source>
        <dbReference type="EMBL" id="QUH28668.1"/>
    </source>
</evidence>
<evidence type="ECO:0000256" key="6">
    <source>
        <dbReference type="ARBA" id="ARBA00023136"/>
    </source>
</evidence>
<dbReference type="PROSITE" id="PS50928">
    <property type="entry name" value="ABC_TM1"/>
    <property type="match status" value="1"/>
</dbReference>
<dbReference type="InterPro" id="IPR000515">
    <property type="entry name" value="MetI-like"/>
</dbReference>
<dbReference type="Pfam" id="PF00528">
    <property type="entry name" value="BPD_transp_1"/>
    <property type="match status" value="1"/>
</dbReference>
<dbReference type="Gene3D" id="1.10.3720.10">
    <property type="entry name" value="MetI-like"/>
    <property type="match status" value="1"/>
</dbReference>
<dbReference type="InterPro" id="IPR050809">
    <property type="entry name" value="UgpAE/MalFG_permease"/>
</dbReference>
<name>A0A8J8M988_9FIRM</name>
<evidence type="ECO:0000313" key="10">
    <source>
        <dbReference type="Proteomes" id="UP000677305"/>
    </source>
</evidence>
<feature type="transmembrane region" description="Helical" evidence="7">
    <location>
        <begin position="21"/>
        <end position="44"/>
    </location>
</feature>
<feature type="domain" description="ABC transmembrane type-1" evidence="8">
    <location>
        <begin position="77"/>
        <end position="293"/>
    </location>
</feature>
<dbReference type="SUPFAM" id="SSF161098">
    <property type="entry name" value="MetI-like"/>
    <property type="match status" value="1"/>
</dbReference>
<evidence type="ECO:0000256" key="1">
    <source>
        <dbReference type="ARBA" id="ARBA00004651"/>
    </source>
</evidence>
<dbReference type="KEGG" id="vgu:HYG85_06965"/>
<proteinExistence type="inferred from homology"/>
<keyword evidence="5 7" id="KW-1133">Transmembrane helix</keyword>
<keyword evidence="4 7" id="KW-0812">Transmembrane</keyword>
<dbReference type="RefSeq" id="WP_212692880.1">
    <property type="nucleotide sequence ID" value="NZ_CP058561.1"/>
</dbReference>
<accession>A0A8J8M988</accession>